<protein>
    <recommendedName>
        <fullName evidence="3">Glycosyl transferase family 1 domain-containing protein</fullName>
    </recommendedName>
</protein>
<dbReference type="SUPFAM" id="SSF53756">
    <property type="entry name" value="UDP-Glycosyltransferase/glycogen phosphorylase"/>
    <property type="match status" value="1"/>
</dbReference>
<comment type="caution">
    <text evidence="1">The sequence shown here is derived from an EMBL/GenBank/DDBJ whole genome shotgun (WGS) entry which is preliminary data.</text>
</comment>
<dbReference type="AlphaFoldDB" id="A0AB34JAV9"/>
<evidence type="ECO:0008006" key="3">
    <source>
        <dbReference type="Google" id="ProtNLM"/>
    </source>
</evidence>
<dbReference type="Gene3D" id="3.40.50.2000">
    <property type="entry name" value="Glycogen Phosphorylase B"/>
    <property type="match status" value="1"/>
</dbReference>
<dbReference type="CDD" id="cd03801">
    <property type="entry name" value="GT4_PimA-like"/>
    <property type="match status" value="1"/>
</dbReference>
<accession>A0AB34JAV9</accession>
<evidence type="ECO:0000313" key="1">
    <source>
        <dbReference type="EMBL" id="KAL1515995.1"/>
    </source>
</evidence>
<dbReference type="PANTHER" id="PTHR46660">
    <property type="match status" value="1"/>
</dbReference>
<evidence type="ECO:0000313" key="2">
    <source>
        <dbReference type="Proteomes" id="UP001515480"/>
    </source>
</evidence>
<dbReference type="PANTHER" id="PTHR46660:SF2">
    <property type="entry name" value="GLYCOSYLTRANSFERASE 1 DOMAIN-CONTAINING PROTEIN 1"/>
    <property type="match status" value="1"/>
</dbReference>
<name>A0AB34JAV9_PRYPA</name>
<proteinExistence type="predicted"/>
<sequence>MAAAVPSGGTVVLSSLTASTGNAVTAQRIAAHLGASTLDLASFPDAAALSRALAARRCALAFGIHAYRAGRLLVGCGVPFVLILGGTDVNEHLSHPAKRAVMAAALAEARAVVAFHPPLRLALEAALPEVGRKVVEIPQAVLAAPPLSRRAELRAALRLEAEEALLLLPAGLRPVKDVLWAAHALEEWHQRDPTVCVRLVGPRLDETYAAAVEDALAAQQRPRAVVYCGPLGQAELHEAMRLARAVLNTSVSEGMCNSILEAFLLETPVVARCNSGNATLINHGVNGFLAGSPEELVELTASLLADGELAARLARSAKEHVDTHHSVAREAEMYAQVAEFALSRPKE</sequence>
<reference evidence="1 2" key="1">
    <citation type="journal article" date="2024" name="Science">
        <title>Giant polyketide synthase enzymes in the biosynthesis of giant marine polyether toxins.</title>
        <authorList>
            <person name="Fallon T.R."/>
            <person name="Shende V.V."/>
            <person name="Wierzbicki I.H."/>
            <person name="Pendleton A.L."/>
            <person name="Watervoot N.F."/>
            <person name="Auber R.P."/>
            <person name="Gonzalez D.J."/>
            <person name="Wisecaver J.H."/>
            <person name="Moore B.S."/>
        </authorList>
    </citation>
    <scope>NUCLEOTIDE SEQUENCE [LARGE SCALE GENOMIC DNA]</scope>
    <source>
        <strain evidence="1 2">12B1</strain>
    </source>
</reference>
<dbReference type="EMBL" id="JBGBPQ010000011">
    <property type="protein sequence ID" value="KAL1515995.1"/>
    <property type="molecule type" value="Genomic_DNA"/>
</dbReference>
<dbReference type="Pfam" id="PF13692">
    <property type="entry name" value="Glyco_trans_1_4"/>
    <property type="match status" value="1"/>
</dbReference>
<dbReference type="Proteomes" id="UP001515480">
    <property type="component" value="Unassembled WGS sequence"/>
</dbReference>
<gene>
    <name evidence="1" type="ORF">AB1Y20_002608</name>
</gene>
<organism evidence="1 2">
    <name type="scientific">Prymnesium parvum</name>
    <name type="common">Toxic golden alga</name>
    <dbReference type="NCBI Taxonomy" id="97485"/>
    <lineage>
        <taxon>Eukaryota</taxon>
        <taxon>Haptista</taxon>
        <taxon>Haptophyta</taxon>
        <taxon>Prymnesiophyceae</taxon>
        <taxon>Prymnesiales</taxon>
        <taxon>Prymnesiaceae</taxon>
        <taxon>Prymnesium</taxon>
    </lineage>
</organism>
<keyword evidence="2" id="KW-1185">Reference proteome</keyword>
<dbReference type="InterPro" id="IPR052622">
    <property type="entry name" value="Glycosyltransferase_G1"/>
</dbReference>